<proteinExistence type="predicted"/>
<dbReference type="Pfam" id="PF10884">
    <property type="entry name" value="DUF2683"/>
    <property type="match status" value="1"/>
</dbReference>
<organism evidence="1 2">
    <name type="scientific">Sphingobacterium pedocola</name>
    <dbReference type="NCBI Taxonomy" id="2082722"/>
    <lineage>
        <taxon>Bacteria</taxon>
        <taxon>Pseudomonadati</taxon>
        <taxon>Bacteroidota</taxon>
        <taxon>Sphingobacteriia</taxon>
        <taxon>Sphingobacteriales</taxon>
        <taxon>Sphingobacteriaceae</taxon>
        <taxon>Sphingobacterium</taxon>
    </lineage>
</organism>
<accession>A0ABR9TBQ5</accession>
<sequence length="70" mass="7826">MEAVLLHPKNKEQLAAIKAIAKALKIDFETKSDDSPYSPDFVKKIQQGDEDLKQGKGITVTLEELDGLWK</sequence>
<protein>
    <submittedName>
        <fullName evidence="1">Uncharacterized protein</fullName>
    </submittedName>
</protein>
<name>A0ABR9TBQ5_9SPHI</name>
<dbReference type="InterPro" id="IPR020271">
    <property type="entry name" value="Uncharacterised_MJ1172"/>
</dbReference>
<dbReference type="RefSeq" id="WP_196940202.1">
    <property type="nucleotide sequence ID" value="NZ_MU158690.1"/>
</dbReference>
<keyword evidence="2" id="KW-1185">Reference proteome</keyword>
<reference evidence="1 2" key="1">
    <citation type="submission" date="2018-02" db="EMBL/GenBank/DDBJ databases">
        <title>Sphingobacterium KA21.</title>
        <authorList>
            <person name="Vasarhelyi B.M."/>
            <person name="Deshmukh S."/>
            <person name="Balint B."/>
            <person name="Kukolya J."/>
        </authorList>
    </citation>
    <scope>NUCLEOTIDE SEQUENCE [LARGE SCALE GENOMIC DNA]</scope>
    <source>
        <strain evidence="1 2">Ka21</strain>
    </source>
</reference>
<dbReference type="EMBL" id="PSKQ01000023">
    <property type="protein sequence ID" value="MBE8722289.1"/>
    <property type="molecule type" value="Genomic_DNA"/>
</dbReference>
<gene>
    <name evidence="1" type="ORF">C4F40_16310</name>
</gene>
<dbReference type="Proteomes" id="UP000618319">
    <property type="component" value="Unassembled WGS sequence"/>
</dbReference>
<evidence type="ECO:0000313" key="1">
    <source>
        <dbReference type="EMBL" id="MBE8722289.1"/>
    </source>
</evidence>
<evidence type="ECO:0000313" key="2">
    <source>
        <dbReference type="Proteomes" id="UP000618319"/>
    </source>
</evidence>
<comment type="caution">
    <text evidence="1">The sequence shown here is derived from an EMBL/GenBank/DDBJ whole genome shotgun (WGS) entry which is preliminary data.</text>
</comment>